<keyword evidence="3" id="KW-1185">Reference proteome</keyword>
<comment type="caution">
    <text evidence="2">The sequence shown here is derived from an EMBL/GenBank/DDBJ whole genome shotgun (WGS) entry which is preliminary data.</text>
</comment>
<accession>A0A919JA07</accession>
<organism evidence="2 3">
    <name type="scientific">Paractinoplanes ferrugineus</name>
    <dbReference type="NCBI Taxonomy" id="113564"/>
    <lineage>
        <taxon>Bacteria</taxon>
        <taxon>Bacillati</taxon>
        <taxon>Actinomycetota</taxon>
        <taxon>Actinomycetes</taxon>
        <taxon>Micromonosporales</taxon>
        <taxon>Micromonosporaceae</taxon>
        <taxon>Paractinoplanes</taxon>
    </lineage>
</organism>
<sequence>MLEGRPDQAQNGRPEQETGDHDRHHLHLTESFEKRPEKPVNGQNDDHLQKKMLCRFEQCGHDTLQI</sequence>
<proteinExistence type="predicted"/>
<evidence type="ECO:0000313" key="3">
    <source>
        <dbReference type="Proteomes" id="UP000598174"/>
    </source>
</evidence>
<feature type="region of interest" description="Disordered" evidence="1">
    <location>
        <begin position="1"/>
        <end position="46"/>
    </location>
</feature>
<feature type="compositionally biased region" description="Basic and acidic residues" evidence="1">
    <location>
        <begin position="14"/>
        <end position="46"/>
    </location>
</feature>
<dbReference type="EMBL" id="BOMM01000080">
    <property type="protein sequence ID" value="GIE16259.1"/>
    <property type="molecule type" value="Genomic_DNA"/>
</dbReference>
<reference evidence="2" key="1">
    <citation type="submission" date="2021-01" db="EMBL/GenBank/DDBJ databases">
        <title>Whole genome shotgun sequence of Actinoplanes ferrugineus NBRC 15555.</title>
        <authorList>
            <person name="Komaki H."/>
            <person name="Tamura T."/>
        </authorList>
    </citation>
    <scope>NUCLEOTIDE SEQUENCE</scope>
    <source>
        <strain evidence="2">NBRC 15555</strain>
    </source>
</reference>
<dbReference type="AlphaFoldDB" id="A0A919JA07"/>
<evidence type="ECO:0000256" key="1">
    <source>
        <dbReference type="SAM" id="MobiDB-lite"/>
    </source>
</evidence>
<dbReference type="Proteomes" id="UP000598174">
    <property type="component" value="Unassembled WGS sequence"/>
</dbReference>
<evidence type="ECO:0000313" key="2">
    <source>
        <dbReference type="EMBL" id="GIE16259.1"/>
    </source>
</evidence>
<name>A0A919JA07_9ACTN</name>
<gene>
    <name evidence="2" type="ORF">Afe05nite_80990</name>
</gene>
<protein>
    <submittedName>
        <fullName evidence="2">Uncharacterized protein</fullName>
    </submittedName>
</protein>